<dbReference type="AlphaFoldDB" id="A0A2P5P5E8"/>
<organism evidence="4 5">
    <name type="scientific">Dehalogenimonas etheniformans</name>
    <dbReference type="NCBI Taxonomy" id="1536648"/>
    <lineage>
        <taxon>Bacteria</taxon>
        <taxon>Bacillati</taxon>
        <taxon>Chloroflexota</taxon>
        <taxon>Dehalococcoidia</taxon>
        <taxon>Dehalococcoidales</taxon>
        <taxon>Dehalococcoidaceae</taxon>
        <taxon>Dehalogenimonas</taxon>
    </lineage>
</organism>
<protein>
    <submittedName>
        <fullName evidence="4">Response regulator</fullName>
    </submittedName>
</protein>
<gene>
    <name evidence="4" type="ORF">JP09_009395</name>
</gene>
<dbReference type="Gene3D" id="3.40.50.2300">
    <property type="match status" value="1"/>
</dbReference>
<feature type="domain" description="Response regulatory" evidence="3">
    <location>
        <begin position="34"/>
        <end position="145"/>
    </location>
</feature>
<evidence type="ECO:0000259" key="3">
    <source>
        <dbReference type="PROSITE" id="PS50110"/>
    </source>
</evidence>
<evidence type="ECO:0000313" key="4">
    <source>
        <dbReference type="EMBL" id="PPD57528.1"/>
    </source>
</evidence>
<dbReference type="PANTHER" id="PTHR44591">
    <property type="entry name" value="STRESS RESPONSE REGULATOR PROTEIN 1"/>
    <property type="match status" value="1"/>
</dbReference>
<dbReference type="GO" id="GO:0000160">
    <property type="term" value="P:phosphorelay signal transduction system"/>
    <property type="evidence" value="ECO:0007669"/>
    <property type="project" value="InterPro"/>
</dbReference>
<dbReference type="Pfam" id="PF00072">
    <property type="entry name" value="Response_reg"/>
    <property type="match status" value="1"/>
</dbReference>
<keyword evidence="5" id="KW-1185">Reference proteome</keyword>
<evidence type="ECO:0000256" key="1">
    <source>
        <dbReference type="ARBA" id="ARBA00022553"/>
    </source>
</evidence>
<dbReference type="InterPro" id="IPR011006">
    <property type="entry name" value="CheY-like_superfamily"/>
</dbReference>
<sequence>MFNQTGIESRARSDRITPGFWIDTVTSEIKPKRRVLVVDDETAILRFVNAGLEIAGYQPTSTTDCDEALNIARSGKADIMLLDIFMAPITGFDVLTKLRDFSDLPVIVFTARDDVGEFAKEAGADDYLGKPFKPGELAEKIEEVMARRSARTA</sequence>
<evidence type="ECO:0000313" key="5">
    <source>
        <dbReference type="Proteomes" id="UP000235653"/>
    </source>
</evidence>
<dbReference type="InterPro" id="IPR050595">
    <property type="entry name" value="Bact_response_regulator"/>
</dbReference>
<keyword evidence="1 2" id="KW-0597">Phosphoprotein</keyword>
<evidence type="ECO:0000256" key="2">
    <source>
        <dbReference type="PROSITE-ProRule" id="PRU00169"/>
    </source>
</evidence>
<feature type="modified residue" description="4-aspartylphosphate" evidence="2">
    <location>
        <position position="83"/>
    </location>
</feature>
<proteinExistence type="predicted"/>
<dbReference type="SUPFAM" id="SSF52172">
    <property type="entry name" value="CheY-like"/>
    <property type="match status" value="1"/>
</dbReference>
<comment type="caution">
    <text evidence="4">The sequence shown here is derived from an EMBL/GenBank/DDBJ whole genome shotgun (WGS) entry which is preliminary data.</text>
</comment>
<dbReference type="OrthoDB" id="9790669at2"/>
<dbReference type="CDD" id="cd17574">
    <property type="entry name" value="REC_OmpR"/>
    <property type="match status" value="1"/>
</dbReference>
<dbReference type="PANTHER" id="PTHR44591:SF3">
    <property type="entry name" value="RESPONSE REGULATORY DOMAIN-CONTAINING PROTEIN"/>
    <property type="match status" value="1"/>
</dbReference>
<name>A0A2P5P5E8_9CHLR</name>
<accession>A0A2P5P5E8</accession>
<dbReference type="PROSITE" id="PS50110">
    <property type="entry name" value="RESPONSE_REGULATORY"/>
    <property type="match status" value="1"/>
</dbReference>
<dbReference type="Proteomes" id="UP000235653">
    <property type="component" value="Unassembled WGS sequence"/>
</dbReference>
<dbReference type="EMBL" id="JQAN02000012">
    <property type="protein sequence ID" value="PPD57528.1"/>
    <property type="molecule type" value="Genomic_DNA"/>
</dbReference>
<dbReference type="SMART" id="SM00448">
    <property type="entry name" value="REC"/>
    <property type="match status" value="1"/>
</dbReference>
<reference evidence="4 5" key="1">
    <citation type="journal article" date="2017" name="ISME J.">
        <title>Grape pomace compost harbors organohalide-respiring Dehalogenimonas species with novel reductive dehalogenase genes.</title>
        <authorList>
            <person name="Yang Y."/>
            <person name="Higgins S.A."/>
            <person name="Yan J."/>
            <person name="Simsir B."/>
            <person name="Chourey K."/>
            <person name="Iyer R."/>
            <person name="Hettich R.L."/>
            <person name="Baldwin B."/>
            <person name="Ogles D.M."/>
            <person name="Loffler F.E."/>
        </authorList>
    </citation>
    <scope>NUCLEOTIDE SEQUENCE [LARGE SCALE GENOMIC DNA]</scope>
    <source>
        <strain evidence="4 5">GP</strain>
    </source>
</reference>
<dbReference type="InterPro" id="IPR001789">
    <property type="entry name" value="Sig_transdc_resp-reg_receiver"/>
</dbReference>